<dbReference type="EMBL" id="LSGP01000013">
    <property type="protein sequence ID" value="KYZ77292.1"/>
    <property type="molecule type" value="Genomic_DNA"/>
</dbReference>
<dbReference type="AlphaFoldDB" id="A0A154BTN4"/>
<dbReference type="RefSeq" id="WP_066239370.1">
    <property type="nucleotide sequence ID" value="NZ_LSGP01000013.1"/>
</dbReference>
<dbReference type="STRING" id="1794912.AXX12_03955"/>
<dbReference type="SUPFAM" id="SSF53955">
    <property type="entry name" value="Lysozyme-like"/>
    <property type="match status" value="1"/>
</dbReference>
<feature type="domain" description="Transglycosylase SLT" evidence="1">
    <location>
        <begin position="57"/>
        <end position="154"/>
    </location>
</feature>
<dbReference type="OrthoDB" id="9815002at2"/>
<evidence type="ECO:0000313" key="3">
    <source>
        <dbReference type="Proteomes" id="UP000076268"/>
    </source>
</evidence>
<dbReference type="InterPro" id="IPR023346">
    <property type="entry name" value="Lysozyme-like_dom_sf"/>
</dbReference>
<dbReference type="CDD" id="cd00254">
    <property type="entry name" value="LT-like"/>
    <property type="match status" value="1"/>
</dbReference>
<dbReference type="InterPro" id="IPR008258">
    <property type="entry name" value="Transglycosylase_SLT_dom_1"/>
</dbReference>
<dbReference type="PANTHER" id="PTHR37423:SF2">
    <property type="entry name" value="MEMBRANE-BOUND LYTIC MUREIN TRANSGLYCOSYLASE C"/>
    <property type="match status" value="1"/>
</dbReference>
<dbReference type="Proteomes" id="UP000076268">
    <property type="component" value="Unassembled WGS sequence"/>
</dbReference>
<reference evidence="2 3" key="1">
    <citation type="submission" date="2016-02" db="EMBL/GenBank/DDBJ databases">
        <title>Anaerosporomusa subterraneum gen. nov., sp. nov., a spore-forming obligate anaerobe isolated from saprolite.</title>
        <authorList>
            <person name="Choi J.K."/>
            <person name="Shah M."/>
            <person name="Yee N."/>
        </authorList>
    </citation>
    <scope>NUCLEOTIDE SEQUENCE [LARGE SCALE GENOMIC DNA]</scope>
    <source>
        <strain evidence="2 3">RU4</strain>
    </source>
</reference>
<comment type="caution">
    <text evidence="2">The sequence shown here is derived from an EMBL/GenBank/DDBJ whole genome shotgun (WGS) entry which is preliminary data.</text>
</comment>
<evidence type="ECO:0000313" key="2">
    <source>
        <dbReference type="EMBL" id="KYZ77292.1"/>
    </source>
</evidence>
<sequence length="176" mass="19151">MLNSVNQVLNRINSIEAKFSIKPVTSDFSRQLTEAINASSSRSATSISHNRPEVEQMVHAAALRHGVKPELALAVARTESNLSQDAISPVGAVGVMQLMPDTAQSLGVRDTHDIRENIDGGVRYLKQMLGTFQDERLAVAAYNAGPEAVKQYRGIPPYAETQGYVKKVFNEIADGK</sequence>
<organism evidence="2 3">
    <name type="scientific">Anaerosporomusa subterranea</name>
    <dbReference type="NCBI Taxonomy" id="1794912"/>
    <lineage>
        <taxon>Bacteria</taxon>
        <taxon>Bacillati</taxon>
        <taxon>Bacillota</taxon>
        <taxon>Negativicutes</taxon>
        <taxon>Acetonemataceae</taxon>
        <taxon>Anaerosporomusa</taxon>
    </lineage>
</organism>
<name>A0A154BTN4_ANASB</name>
<evidence type="ECO:0000259" key="1">
    <source>
        <dbReference type="Pfam" id="PF01464"/>
    </source>
</evidence>
<keyword evidence="3" id="KW-1185">Reference proteome</keyword>
<accession>A0A154BTN4</accession>
<protein>
    <recommendedName>
        <fullName evidence="1">Transglycosylase SLT domain-containing protein</fullName>
    </recommendedName>
</protein>
<dbReference type="Pfam" id="PF01464">
    <property type="entry name" value="SLT"/>
    <property type="match status" value="1"/>
</dbReference>
<proteinExistence type="predicted"/>
<gene>
    <name evidence="2" type="ORF">AXX12_03955</name>
</gene>
<dbReference type="Gene3D" id="1.10.530.10">
    <property type="match status" value="1"/>
</dbReference>
<dbReference type="PANTHER" id="PTHR37423">
    <property type="entry name" value="SOLUBLE LYTIC MUREIN TRANSGLYCOSYLASE-RELATED"/>
    <property type="match status" value="1"/>
</dbReference>